<keyword evidence="2" id="KW-1185">Reference proteome</keyword>
<dbReference type="AlphaFoldDB" id="W6PVE6"/>
<protein>
    <submittedName>
        <fullName evidence="1">Genomic scaffold, ProqFM164S01</fullName>
    </submittedName>
</protein>
<organism evidence="1 2">
    <name type="scientific">Penicillium roqueforti (strain FM164)</name>
    <dbReference type="NCBI Taxonomy" id="1365484"/>
    <lineage>
        <taxon>Eukaryota</taxon>
        <taxon>Fungi</taxon>
        <taxon>Dikarya</taxon>
        <taxon>Ascomycota</taxon>
        <taxon>Pezizomycotina</taxon>
        <taxon>Eurotiomycetes</taxon>
        <taxon>Eurotiomycetidae</taxon>
        <taxon>Eurotiales</taxon>
        <taxon>Aspergillaceae</taxon>
        <taxon>Penicillium</taxon>
    </lineage>
</organism>
<name>W6PVE6_PENRF</name>
<reference evidence="1" key="1">
    <citation type="journal article" date="2014" name="Nat. Commun.">
        <title>Multiple recent horizontal transfers of a large genomic region in cheese making fungi.</title>
        <authorList>
            <person name="Cheeseman K."/>
            <person name="Ropars J."/>
            <person name="Renault P."/>
            <person name="Dupont J."/>
            <person name="Gouzy J."/>
            <person name="Branca A."/>
            <person name="Abraham A.L."/>
            <person name="Ceppi M."/>
            <person name="Conseiller E."/>
            <person name="Debuchy R."/>
            <person name="Malagnac F."/>
            <person name="Goarin A."/>
            <person name="Silar P."/>
            <person name="Lacoste S."/>
            <person name="Sallet E."/>
            <person name="Bensimon A."/>
            <person name="Giraud T."/>
            <person name="Brygoo Y."/>
        </authorList>
    </citation>
    <scope>NUCLEOTIDE SEQUENCE [LARGE SCALE GENOMIC DNA]</scope>
    <source>
        <strain evidence="1">FM164</strain>
    </source>
</reference>
<accession>W6PVE6</accession>
<dbReference type="Proteomes" id="UP000030686">
    <property type="component" value="Unassembled WGS sequence"/>
</dbReference>
<evidence type="ECO:0000313" key="1">
    <source>
        <dbReference type="EMBL" id="CDM28218.1"/>
    </source>
</evidence>
<dbReference type="EMBL" id="HG792015">
    <property type="protein sequence ID" value="CDM28218.1"/>
    <property type="molecule type" value="Genomic_DNA"/>
</dbReference>
<evidence type="ECO:0000313" key="2">
    <source>
        <dbReference type="Proteomes" id="UP000030686"/>
    </source>
</evidence>
<gene>
    <name evidence="1" type="ORF">PROQFM164_S01g002029</name>
</gene>
<sequence length="54" mass="5934">MDFPLVIGISILASVSISVSERFHPIRPFAFELITSSDRDIPPGGISVPVWRLP</sequence>
<proteinExistence type="predicted"/>